<name>A0A7V7TV47_9HYPH</name>
<dbReference type="Pfam" id="PF12804">
    <property type="entry name" value="NTP_transf_3"/>
    <property type="match status" value="1"/>
</dbReference>
<dbReference type="SUPFAM" id="SSF53448">
    <property type="entry name" value="Nucleotide-diphospho-sugar transferases"/>
    <property type="match status" value="1"/>
</dbReference>
<accession>A0A7V7TV47</accession>
<evidence type="ECO:0000256" key="1">
    <source>
        <dbReference type="ARBA" id="ARBA00022842"/>
    </source>
</evidence>
<dbReference type="RefSeq" id="WP_150972439.1">
    <property type="nucleotide sequence ID" value="NZ_VZDO01000018.1"/>
</dbReference>
<dbReference type="Proteomes" id="UP000432089">
    <property type="component" value="Unassembled WGS sequence"/>
</dbReference>
<comment type="caution">
    <text evidence="4">The sequence shown here is derived from an EMBL/GenBank/DDBJ whole genome shotgun (WGS) entry which is preliminary data.</text>
</comment>
<dbReference type="AlphaFoldDB" id="A0A7V7TV47"/>
<organism evidence="4 5">
    <name type="scientific">Plantimonas leprariae</name>
    <dbReference type="NCBI Taxonomy" id="2615207"/>
    <lineage>
        <taxon>Bacteria</taxon>
        <taxon>Pseudomonadati</taxon>
        <taxon>Pseudomonadota</taxon>
        <taxon>Alphaproteobacteria</taxon>
        <taxon>Hyphomicrobiales</taxon>
        <taxon>Aurantimonadaceae</taxon>
        <taxon>Plantimonas</taxon>
    </lineage>
</organism>
<keyword evidence="5" id="KW-1185">Reference proteome</keyword>
<sequence>MTGGGGGPVAALILAGERPGGDPLARETGSPHKATIEICGRTMLDRVAQTLLDCPRVGRIAVSAAEPLPLLDPGRMEMLAPGPTPSLSVKAAIAALGTPLLVTTADHPLLRAEWVDHFLDHLPAGADAAAALARAETVMAAEPTTERTFLRFRDGRWSGCNLFFFATPEAVGVVDFWRRIEAYRKRPLVMARMIGLGTLLAYLGHRLTLDGVLDRIGARAGARLRAVEMPFGEAAIDVDDMDDLALVRRIIARREDASERMA</sequence>
<dbReference type="InterPro" id="IPR029044">
    <property type="entry name" value="Nucleotide-diphossugar_trans"/>
</dbReference>
<evidence type="ECO:0000256" key="2">
    <source>
        <dbReference type="SAM" id="MobiDB-lite"/>
    </source>
</evidence>
<dbReference type="Gene3D" id="3.90.550.10">
    <property type="entry name" value="Spore Coat Polysaccharide Biosynthesis Protein SpsA, Chain A"/>
    <property type="match status" value="1"/>
</dbReference>
<dbReference type="InterPro" id="IPR025877">
    <property type="entry name" value="MobA-like_NTP_Trfase"/>
</dbReference>
<keyword evidence="4" id="KW-0808">Transferase</keyword>
<keyword evidence="1" id="KW-0460">Magnesium</keyword>
<feature type="domain" description="MobA-like NTP transferase" evidence="3">
    <location>
        <begin position="11"/>
        <end position="135"/>
    </location>
</feature>
<proteinExistence type="predicted"/>
<reference evidence="4 5" key="1">
    <citation type="submission" date="2019-09" db="EMBL/GenBank/DDBJ databases">
        <title>YIM 132180 draft genome.</title>
        <authorList>
            <person name="Zhang K."/>
        </authorList>
    </citation>
    <scope>NUCLEOTIDE SEQUENCE [LARGE SCALE GENOMIC DNA]</scope>
    <source>
        <strain evidence="4 5">YIM 132180</strain>
    </source>
</reference>
<dbReference type="EMBL" id="VZDO01000018">
    <property type="protein sequence ID" value="KAB0677195.1"/>
    <property type="molecule type" value="Genomic_DNA"/>
</dbReference>
<dbReference type="GO" id="GO:0016779">
    <property type="term" value="F:nucleotidyltransferase activity"/>
    <property type="evidence" value="ECO:0007669"/>
    <property type="project" value="UniProtKB-ARBA"/>
</dbReference>
<protein>
    <submittedName>
        <fullName evidence="4">NTP transferase domain-containing protein</fullName>
    </submittedName>
</protein>
<evidence type="ECO:0000313" key="4">
    <source>
        <dbReference type="EMBL" id="KAB0677195.1"/>
    </source>
</evidence>
<evidence type="ECO:0000259" key="3">
    <source>
        <dbReference type="Pfam" id="PF12804"/>
    </source>
</evidence>
<feature type="region of interest" description="Disordered" evidence="2">
    <location>
        <begin position="1"/>
        <end position="29"/>
    </location>
</feature>
<evidence type="ECO:0000313" key="5">
    <source>
        <dbReference type="Proteomes" id="UP000432089"/>
    </source>
</evidence>
<gene>
    <name evidence="4" type="ORF">F6X38_18915</name>
</gene>